<dbReference type="EMBL" id="CP001999">
    <property type="protein sequence ID" value="ADG94203.1"/>
    <property type="molecule type" value="Genomic_DNA"/>
</dbReference>
<accession>D5V6D3</accession>
<gene>
    <name evidence="1" type="ordered locus">Arnit_2554</name>
</gene>
<dbReference type="RefSeq" id="WP_013136348.1">
    <property type="nucleotide sequence ID" value="NC_014166.1"/>
</dbReference>
<dbReference type="eggNOG" id="ENOG502ZBYZ">
    <property type="taxonomic scope" value="Bacteria"/>
</dbReference>
<dbReference type="STRING" id="572480.Arnit_2554"/>
<evidence type="ECO:0000313" key="1">
    <source>
        <dbReference type="EMBL" id="ADG94203.1"/>
    </source>
</evidence>
<sequence>MEKFKSNEFWSDINKNIVNEGQLDELVENFRSSSVNYKISMFNPEINGVRFLKTLLYNLASSLSDNEVEKIKKVKNRNFGQPFCIQYNDEDIDLDYLQAVYEISFLDNSINLNDKKILEIGAGYGRTAHTILSNFDIKSYTIIDLKDTMAISQRYLKKVLPSDKFAKINFVSVDILDGYEIGVHDLAINIDSFAEMHEAVVYNYLSLIDKSVQYFYTKNPVGKYLDKSLDNHTQGKKIIEQALQNGILKSILNIDSNLDINKHSLNFVKEYKPSEQWEVKSESWAKPFSHYWQALYSKN</sequence>
<organism evidence="1 2">
    <name type="scientific">Arcobacter nitrofigilis (strain ATCC 33309 / DSM 7299 / CCUG 15893 / LMG 7604 / NCTC 12251 / CI)</name>
    <name type="common">Campylobacter nitrofigilis</name>
    <dbReference type="NCBI Taxonomy" id="572480"/>
    <lineage>
        <taxon>Bacteria</taxon>
        <taxon>Pseudomonadati</taxon>
        <taxon>Campylobacterota</taxon>
        <taxon>Epsilonproteobacteria</taxon>
        <taxon>Campylobacterales</taxon>
        <taxon>Arcobacteraceae</taxon>
        <taxon>Arcobacter</taxon>
    </lineage>
</organism>
<dbReference type="KEGG" id="ant:Arnit_2554"/>
<reference evidence="1 2" key="1">
    <citation type="journal article" date="2010" name="Stand. Genomic Sci.">
        <title>Complete genome sequence of Arcobacter nitrofigilis type strain (CI).</title>
        <authorList>
            <person name="Pati A."/>
            <person name="Gronow S."/>
            <person name="Lapidus A."/>
            <person name="Copeland A."/>
            <person name="Glavina Del Rio T."/>
            <person name="Nolan M."/>
            <person name="Lucas S."/>
            <person name="Tice H."/>
            <person name="Cheng J.F."/>
            <person name="Han C."/>
            <person name="Chertkov O."/>
            <person name="Bruce D."/>
            <person name="Tapia R."/>
            <person name="Goodwin L."/>
            <person name="Pitluck S."/>
            <person name="Liolios K."/>
            <person name="Ivanova N."/>
            <person name="Mavromatis K."/>
            <person name="Chen A."/>
            <person name="Palaniappan K."/>
            <person name="Land M."/>
            <person name="Hauser L."/>
            <person name="Chang Y.J."/>
            <person name="Jeffries C.D."/>
            <person name="Detter J.C."/>
            <person name="Rohde M."/>
            <person name="Goker M."/>
            <person name="Bristow J."/>
            <person name="Eisen J.A."/>
            <person name="Markowitz V."/>
            <person name="Hugenholtz P."/>
            <person name="Klenk H.P."/>
            <person name="Kyrpides N.C."/>
        </authorList>
    </citation>
    <scope>NUCLEOTIDE SEQUENCE [LARGE SCALE GENOMIC DNA]</scope>
    <source>
        <strain evidence="2">ATCC 33309 / DSM 7299 / CCUG 15893 / LMG 7604 / NCTC 12251 / CI</strain>
    </source>
</reference>
<evidence type="ECO:0000313" key="2">
    <source>
        <dbReference type="Proteomes" id="UP000000939"/>
    </source>
</evidence>
<dbReference type="SUPFAM" id="SSF53335">
    <property type="entry name" value="S-adenosyl-L-methionine-dependent methyltransferases"/>
    <property type="match status" value="1"/>
</dbReference>
<dbReference type="OrthoDB" id="5328730at2"/>
<dbReference type="InterPro" id="IPR029063">
    <property type="entry name" value="SAM-dependent_MTases_sf"/>
</dbReference>
<name>D5V6D3_ARCNC</name>
<dbReference type="Proteomes" id="UP000000939">
    <property type="component" value="Chromosome"/>
</dbReference>
<dbReference type="NCBIfam" id="TIGR04371">
    <property type="entry name" value="methyltran_NanM"/>
    <property type="match status" value="1"/>
</dbReference>
<dbReference type="Gene3D" id="3.40.50.150">
    <property type="entry name" value="Vaccinia Virus protein VP39"/>
    <property type="match status" value="1"/>
</dbReference>
<evidence type="ECO:0008006" key="3">
    <source>
        <dbReference type="Google" id="ProtNLM"/>
    </source>
</evidence>
<dbReference type="InterPro" id="IPR030807">
    <property type="entry name" value="Methyltran_NanM"/>
</dbReference>
<dbReference type="AlphaFoldDB" id="D5V6D3"/>
<proteinExistence type="predicted"/>
<dbReference type="HOGENOM" id="CLU_882271_0_0_7"/>
<keyword evidence="2" id="KW-1185">Reference proteome</keyword>
<protein>
    <recommendedName>
        <fullName evidence="3">Sugar O-methyltransferase</fullName>
    </recommendedName>
</protein>